<dbReference type="HOGENOM" id="CLU_041452_0_0_1"/>
<dbReference type="EMBL" id="BAUL01000192">
    <property type="protein sequence ID" value="GAD97262.1"/>
    <property type="molecule type" value="Genomic_DNA"/>
</dbReference>
<accession>V5G8M8</accession>
<evidence type="ECO:0000256" key="2">
    <source>
        <dbReference type="SAM" id="Phobius"/>
    </source>
</evidence>
<name>V5G8M8_BYSSN</name>
<evidence type="ECO:0000313" key="4">
    <source>
        <dbReference type="Proteomes" id="UP000018001"/>
    </source>
</evidence>
<keyword evidence="4" id="KW-1185">Reference proteome</keyword>
<feature type="transmembrane region" description="Helical" evidence="2">
    <location>
        <begin position="248"/>
        <end position="270"/>
    </location>
</feature>
<dbReference type="Proteomes" id="UP000018001">
    <property type="component" value="Unassembled WGS sequence"/>
</dbReference>
<protein>
    <submittedName>
        <fullName evidence="3">Uncharacterized protein</fullName>
    </submittedName>
</protein>
<evidence type="ECO:0000256" key="1">
    <source>
        <dbReference type="SAM" id="MobiDB-lite"/>
    </source>
</evidence>
<keyword evidence="2" id="KW-0472">Membrane</keyword>
<dbReference type="AlphaFoldDB" id="V5G8M8"/>
<dbReference type="PANTHER" id="PTHR41807">
    <property type="entry name" value="GLUTATHIONE TRANSFERASE 3"/>
    <property type="match status" value="1"/>
</dbReference>
<proteinExistence type="predicted"/>
<evidence type="ECO:0000313" key="3">
    <source>
        <dbReference type="EMBL" id="GAD97262.1"/>
    </source>
</evidence>
<sequence length="365" mass="39936">MSAGLPYLKSLRKGDLLNLADVSDLKHDASILKAELETTLDEHLRSNKDVFSGDKRFADYYRRLSQPSRLSSPVKREPKSDAIASGDEIKKSVRRRTTKAKEESDATYVLFSQSFLSVDESDSASVTKSPVPVPTRTPARSPLSFTASLPPSPAVVTEAIDRQTALARKRVSDAWAASRLTEHSDAVRSALSSVKSVEAIIIALEGFSLVKELVPLKFLTTVAAVDAIHTPEFALKVPDLFVLLTGSFWAPFSLWLTTSLFLPLTFAYFFNLSLKASQPATSHSYGTRRTASSGQDKASFDPLVYNIAKALISYLVYANHFTFWDIYSNFSIEKVNVSIPGQWAGVLTGTAIGGVGSLYEAILKK</sequence>
<keyword evidence="2" id="KW-0812">Transmembrane</keyword>
<dbReference type="PANTHER" id="PTHR41807:SF1">
    <property type="entry name" value="GLUTATHIONE TRANSFERASE 3"/>
    <property type="match status" value="1"/>
</dbReference>
<dbReference type="GO" id="GO:0016020">
    <property type="term" value="C:membrane"/>
    <property type="evidence" value="ECO:0007669"/>
    <property type="project" value="TreeGrafter"/>
</dbReference>
<feature type="region of interest" description="Disordered" evidence="1">
    <location>
        <begin position="124"/>
        <end position="144"/>
    </location>
</feature>
<dbReference type="OrthoDB" id="4034134at2759"/>
<dbReference type="InParanoid" id="V5G8M8"/>
<dbReference type="eggNOG" id="ENOG502S8AT">
    <property type="taxonomic scope" value="Eukaryota"/>
</dbReference>
<keyword evidence="2" id="KW-1133">Transmembrane helix</keyword>
<comment type="caution">
    <text evidence="3">The sequence shown here is derived from an EMBL/GenBank/DDBJ whole genome shotgun (WGS) entry which is preliminary data.</text>
</comment>
<dbReference type="InterPro" id="IPR038872">
    <property type="entry name" value="Put_GTT3"/>
</dbReference>
<gene>
    <name evidence="3" type="ORF">PVAR5_5935</name>
</gene>
<reference evidence="4" key="1">
    <citation type="journal article" date="2014" name="Genome Announc.">
        <title>Draft genome sequence of the formaldehyde-resistant fungus Byssochlamys spectabilis No. 5 (anamorph Paecilomyces variotii No. 5) (NBRC109023).</title>
        <authorList>
            <person name="Oka T."/>
            <person name="Ekino K."/>
            <person name="Fukuda K."/>
            <person name="Nomura Y."/>
        </authorList>
    </citation>
    <scope>NUCLEOTIDE SEQUENCE [LARGE SCALE GENOMIC DNA]</scope>
    <source>
        <strain evidence="4">No. 5 / NBRC 109023</strain>
    </source>
</reference>
<organism evidence="3 4">
    <name type="scientific">Byssochlamys spectabilis (strain No. 5 / NBRC 109023)</name>
    <name type="common">Paecilomyces variotii</name>
    <dbReference type="NCBI Taxonomy" id="1356009"/>
    <lineage>
        <taxon>Eukaryota</taxon>
        <taxon>Fungi</taxon>
        <taxon>Dikarya</taxon>
        <taxon>Ascomycota</taxon>
        <taxon>Pezizomycotina</taxon>
        <taxon>Eurotiomycetes</taxon>
        <taxon>Eurotiomycetidae</taxon>
        <taxon>Eurotiales</taxon>
        <taxon>Thermoascaceae</taxon>
        <taxon>Paecilomyces</taxon>
    </lineage>
</organism>